<evidence type="ECO:0000313" key="4">
    <source>
        <dbReference type="Proteomes" id="UP000037425"/>
    </source>
</evidence>
<accession>A0A0L8C7E5</accession>
<dbReference type="PATRIC" id="fig|106592.7.peg.999"/>
<dbReference type="Proteomes" id="UP000037425">
    <property type="component" value="Unassembled WGS sequence"/>
</dbReference>
<dbReference type="SUPFAM" id="SSF55166">
    <property type="entry name" value="Hedgehog/DD-peptidase"/>
    <property type="match status" value="1"/>
</dbReference>
<dbReference type="Pfam" id="PF13539">
    <property type="entry name" value="Peptidase_M15_4"/>
    <property type="match status" value="1"/>
</dbReference>
<gene>
    <name evidence="3" type="ORF">AC244_04685</name>
</gene>
<evidence type="ECO:0000256" key="1">
    <source>
        <dbReference type="SAM" id="SignalP"/>
    </source>
</evidence>
<organism evidence="3 4">
    <name type="scientific">Ensifer adhaerens</name>
    <name type="common">Sinorhizobium morelense</name>
    <dbReference type="NCBI Taxonomy" id="106592"/>
    <lineage>
        <taxon>Bacteria</taxon>
        <taxon>Pseudomonadati</taxon>
        <taxon>Pseudomonadota</taxon>
        <taxon>Alphaproteobacteria</taxon>
        <taxon>Hyphomicrobiales</taxon>
        <taxon>Rhizobiaceae</taxon>
        <taxon>Sinorhizobium/Ensifer group</taxon>
        <taxon>Ensifer</taxon>
    </lineage>
</organism>
<keyword evidence="1" id="KW-0732">Signal</keyword>
<feature type="signal peptide" evidence="1">
    <location>
        <begin position="1"/>
        <end position="26"/>
    </location>
</feature>
<feature type="chain" id="PRO_5005581474" description="Peptidase M15C domain-containing protein" evidence="1">
    <location>
        <begin position="27"/>
        <end position="268"/>
    </location>
</feature>
<dbReference type="Gene3D" id="3.30.1380.10">
    <property type="match status" value="1"/>
</dbReference>
<dbReference type="InterPro" id="IPR039561">
    <property type="entry name" value="Peptidase_M15C"/>
</dbReference>
<comment type="caution">
    <text evidence="3">The sequence shown here is derived from an EMBL/GenBank/DDBJ whole genome shotgun (WGS) entry which is preliminary data.</text>
</comment>
<dbReference type="InterPro" id="IPR009045">
    <property type="entry name" value="Zn_M74/Hedgehog-like"/>
</dbReference>
<dbReference type="EMBL" id="LGAP01000001">
    <property type="protein sequence ID" value="KOF22786.1"/>
    <property type="molecule type" value="Genomic_DNA"/>
</dbReference>
<dbReference type="OrthoDB" id="9799970at2"/>
<evidence type="ECO:0000313" key="3">
    <source>
        <dbReference type="EMBL" id="KOF22786.1"/>
    </source>
</evidence>
<feature type="domain" description="Peptidase M15C" evidence="2">
    <location>
        <begin position="182"/>
        <end position="251"/>
    </location>
</feature>
<sequence>MRRGSVSAYLGAAALLLSACISRALAADPTLSEKLALLAKAYPEAIAEVGKDTLILRDGGAALPIDDGRQKSHVEKLEAGDIEDSLSQIYPLGLCAKPPAVDFDPGRIRSEAFMKRLYGDSAAHVRRDLVTVDWFGERLRVTSRHGVAKALQAVETELASHPKLKRYLVPSAGTFNWRNIAGARTLSMHSFGAAIDLNTGVADYWRWAGRGKSGTAPYRNRYPLEIVEIFEKHGFIWGGRWYHFDTMHFEYRPELIAIARQAGSSACR</sequence>
<proteinExistence type="predicted"/>
<dbReference type="GO" id="GO:0008233">
    <property type="term" value="F:peptidase activity"/>
    <property type="evidence" value="ECO:0007669"/>
    <property type="project" value="InterPro"/>
</dbReference>
<reference evidence="4" key="1">
    <citation type="submission" date="2015-07" db="EMBL/GenBank/DDBJ databases">
        <title>Whole genome sequence of an Ensifer adhaerens strain isolated from a cave pool in the Wind Cave National Park.</title>
        <authorList>
            <person name="Eng W.W.H."/>
            <person name="Gan H.M."/>
            <person name="Barton H.A."/>
            <person name="Savka M.A."/>
        </authorList>
    </citation>
    <scope>NUCLEOTIDE SEQUENCE [LARGE SCALE GENOMIC DNA]</scope>
    <source>
        <strain evidence="4">SD006</strain>
    </source>
</reference>
<evidence type="ECO:0000259" key="2">
    <source>
        <dbReference type="Pfam" id="PF13539"/>
    </source>
</evidence>
<name>A0A0L8C7E5_ENSAD</name>
<protein>
    <recommendedName>
        <fullName evidence="2">Peptidase M15C domain-containing protein</fullName>
    </recommendedName>
</protein>
<dbReference type="PROSITE" id="PS51257">
    <property type="entry name" value="PROKAR_LIPOPROTEIN"/>
    <property type="match status" value="1"/>
</dbReference>
<dbReference type="AlphaFoldDB" id="A0A0L8C7E5"/>